<dbReference type="SMART" id="SM00466">
    <property type="entry name" value="SRA"/>
    <property type="match status" value="1"/>
</dbReference>
<feature type="domain" description="Post-SET" evidence="11">
    <location>
        <begin position="718"/>
        <end position="734"/>
    </location>
</feature>
<reference evidence="13" key="1">
    <citation type="submission" date="2023-02" db="EMBL/GenBank/DDBJ databases">
        <title>Genome of toxic invasive species Heracleum sosnowskyi carries increased number of genes despite the absence of recent whole-genome duplications.</title>
        <authorList>
            <person name="Schelkunov M."/>
            <person name="Shtratnikova V."/>
            <person name="Makarenko M."/>
            <person name="Klepikova A."/>
            <person name="Omelchenko D."/>
            <person name="Novikova G."/>
            <person name="Obukhova E."/>
            <person name="Bogdanov V."/>
            <person name="Penin A."/>
            <person name="Logacheva M."/>
        </authorList>
    </citation>
    <scope>NUCLEOTIDE SEQUENCE</scope>
    <source>
        <strain evidence="13">Hsosn_3</strain>
        <tissue evidence="13">Leaf</tissue>
    </source>
</reference>
<reference evidence="13" key="2">
    <citation type="submission" date="2023-05" db="EMBL/GenBank/DDBJ databases">
        <authorList>
            <person name="Schelkunov M.I."/>
        </authorList>
    </citation>
    <scope>NUCLEOTIDE SEQUENCE</scope>
    <source>
        <strain evidence="13">Hsosn_3</strain>
        <tissue evidence="13">Leaf</tissue>
    </source>
</reference>
<dbReference type="GO" id="GO:0008270">
    <property type="term" value="F:zinc ion binding"/>
    <property type="evidence" value="ECO:0007669"/>
    <property type="project" value="InterPro"/>
</dbReference>
<dbReference type="SUPFAM" id="SSF82199">
    <property type="entry name" value="SET domain"/>
    <property type="match status" value="1"/>
</dbReference>
<dbReference type="GO" id="GO:0005634">
    <property type="term" value="C:nucleus"/>
    <property type="evidence" value="ECO:0007669"/>
    <property type="project" value="UniProtKB-SubCell"/>
</dbReference>
<dbReference type="InterPro" id="IPR051357">
    <property type="entry name" value="H3K9_HMTase_SUVAR3-9"/>
</dbReference>
<dbReference type="Pfam" id="PF05033">
    <property type="entry name" value="Pre-SET"/>
    <property type="match status" value="1"/>
</dbReference>
<evidence type="ECO:0000259" key="12">
    <source>
        <dbReference type="PROSITE" id="PS51015"/>
    </source>
</evidence>
<dbReference type="EMBL" id="JAUIZM010000008">
    <property type="protein sequence ID" value="KAK1369083.1"/>
    <property type="molecule type" value="Genomic_DNA"/>
</dbReference>
<keyword evidence="6" id="KW-0156">Chromatin regulator</keyword>
<gene>
    <name evidence="13" type="ORF">POM88_035175</name>
</gene>
<sequence length="734" mass="83026">MMTNLASERSPIKMLSGKRLHEYSDSGAHFFRGFKRPRFSTIREFLPDCGAAAFEVRTEWGTLVKTSNERSKTEQSKPIVEVSRTKLNYDEPVLPVEILPHDLKSKSTKQLVKLLPNDSVKAPVLHGNTLLKNEELGLLRVMEKVELTNLRNNNAIPKHLDMLCSSETSPRPSVISKKYPSPKFRKGITIFRDFPRGCGGRDCLPLKHVGAESNFLGVEAGRNKALSDQHNGALSVKQLDNLTIKSHHEASNRTKEVLDMFEQILKESLRKIQLEKRSTCKNNMSYIYIEAAMVLKKQKKWIYMNQKLLGAIPGVKVGDQFRCRAELVVVGLHAQFSCGIDYMEKDGKKIATSIVSSGRYSNDKEFRDVLIYSGQGGSQIMGEKSSKDQALVRGNLALKNSMDEESPVRVILGRRSLESATYTYDGLYLVRKCWQERAQNGKLVYVFQLNRMLGQPKLKISTLQRFGKSKACHCRALINDISEGEEEIPIRVINDLDNDKPPTFKYITKMVYPQQNDSSTKTSGCHCCDGCSDPMKCSCIIKNGGMIPFNENGTILEDKRTTIVYECGPSCKCPPSCKNRKSQHGIKFQLEVFKTKEKGWGVRSRNFITSGSFICEYVGELLNDKQAEERMGLDEYLFDIGQEDGFVIDAQKFGNIGRFVNHSCSPNLYAQEVLYDHDDKMKPHVMLFAAQTIRPLQELTYDYNYKIDSVHDSNGNVKKKPCYCGVAKCTGRMY</sequence>
<keyword evidence="5" id="KW-0949">S-adenosyl-L-methionine</keyword>
<evidence type="ECO:0000256" key="3">
    <source>
        <dbReference type="ARBA" id="ARBA00022603"/>
    </source>
</evidence>
<dbReference type="PROSITE" id="PS50280">
    <property type="entry name" value="SET"/>
    <property type="match status" value="1"/>
</dbReference>
<dbReference type="SMART" id="SM00468">
    <property type="entry name" value="PreSET"/>
    <property type="match status" value="1"/>
</dbReference>
<dbReference type="PANTHER" id="PTHR45660">
    <property type="entry name" value="HISTONE-LYSINE N-METHYLTRANSFERASE SETMAR"/>
    <property type="match status" value="1"/>
</dbReference>
<feature type="domain" description="SET" evidence="9">
    <location>
        <begin position="588"/>
        <end position="704"/>
    </location>
</feature>
<dbReference type="Pfam" id="PF00856">
    <property type="entry name" value="SET"/>
    <property type="match status" value="1"/>
</dbReference>
<dbReference type="SMART" id="SM00317">
    <property type="entry name" value="SET"/>
    <property type="match status" value="1"/>
</dbReference>
<dbReference type="PROSITE" id="PS50868">
    <property type="entry name" value="POST_SET"/>
    <property type="match status" value="1"/>
</dbReference>
<dbReference type="InterPro" id="IPR007728">
    <property type="entry name" value="Pre-SET_dom"/>
</dbReference>
<keyword evidence="14" id="KW-1185">Reference proteome</keyword>
<dbReference type="InterPro" id="IPR001214">
    <property type="entry name" value="SET_dom"/>
</dbReference>
<name>A0AAD8HLT3_9APIA</name>
<dbReference type="Proteomes" id="UP001237642">
    <property type="component" value="Unassembled WGS sequence"/>
</dbReference>
<evidence type="ECO:0000256" key="2">
    <source>
        <dbReference type="ARBA" id="ARBA00022454"/>
    </source>
</evidence>
<dbReference type="InterPro" id="IPR025794">
    <property type="entry name" value="H3-K9-MeTrfase_plant"/>
</dbReference>
<accession>A0AAD8HLT3</accession>
<proteinExistence type="predicted"/>
<comment type="caution">
    <text evidence="13">The sequence shown here is derived from an EMBL/GenBank/DDBJ whole genome shotgun (WGS) entry which is preliminary data.</text>
</comment>
<comment type="subcellular location">
    <subcellularLocation>
        <location evidence="1">Chromosome</location>
    </subcellularLocation>
    <subcellularLocation>
        <location evidence="8">Nucleus</location>
    </subcellularLocation>
</comment>
<evidence type="ECO:0000313" key="14">
    <source>
        <dbReference type="Proteomes" id="UP001237642"/>
    </source>
</evidence>
<dbReference type="SUPFAM" id="SSF88697">
    <property type="entry name" value="PUA domain-like"/>
    <property type="match status" value="1"/>
</dbReference>
<dbReference type="InterPro" id="IPR046341">
    <property type="entry name" value="SET_dom_sf"/>
</dbReference>
<dbReference type="InterPro" id="IPR036987">
    <property type="entry name" value="SRA-YDG_sf"/>
</dbReference>
<dbReference type="GO" id="GO:0032259">
    <property type="term" value="P:methylation"/>
    <property type="evidence" value="ECO:0007669"/>
    <property type="project" value="UniProtKB-KW"/>
</dbReference>
<evidence type="ECO:0000259" key="10">
    <source>
        <dbReference type="PROSITE" id="PS50867"/>
    </source>
</evidence>
<feature type="domain" description="Pre-SET" evidence="10">
    <location>
        <begin position="523"/>
        <end position="585"/>
    </location>
</feature>
<evidence type="ECO:0000256" key="4">
    <source>
        <dbReference type="ARBA" id="ARBA00022679"/>
    </source>
</evidence>
<keyword evidence="2" id="KW-0158">Chromosome</keyword>
<evidence type="ECO:0000256" key="8">
    <source>
        <dbReference type="PROSITE-ProRule" id="PRU00358"/>
    </source>
</evidence>
<keyword evidence="7 8" id="KW-0539">Nucleus</keyword>
<evidence type="ECO:0000313" key="13">
    <source>
        <dbReference type="EMBL" id="KAK1369083.1"/>
    </source>
</evidence>
<protein>
    <submittedName>
        <fullName evidence="13">Histone H3-K9 methyltransferase</fullName>
    </submittedName>
</protein>
<dbReference type="InterPro" id="IPR015947">
    <property type="entry name" value="PUA-like_sf"/>
</dbReference>
<dbReference type="GO" id="GO:0042054">
    <property type="term" value="F:histone methyltransferase activity"/>
    <property type="evidence" value="ECO:0007669"/>
    <property type="project" value="InterPro"/>
</dbReference>
<evidence type="ECO:0000259" key="9">
    <source>
        <dbReference type="PROSITE" id="PS50280"/>
    </source>
</evidence>
<feature type="domain" description="YDG" evidence="12">
    <location>
        <begin position="310"/>
        <end position="451"/>
    </location>
</feature>
<dbReference type="GO" id="GO:0005694">
    <property type="term" value="C:chromosome"/>
    <property type="evidence" value="ECO:0007669"/>
    <property type="project" value="UniProtKB-SubCell"/>
</dbReference>
<keyword evidence="4" id="KW-0808">Transferase</keyword>
<evidence type="ECO:0000256" key="6">
    <source>
        <dbReference type="ARBA" id="ARBA00022853"/>
    </source>
</evidence>
<dbReference type="Pfam" id="PF02182">
    <property type="entry name" value="SAD_SRA"/>
    <property type="match status" value="1"/>
</dbReference>
<keyword evidence="3 13" id="KW-0489">Methyltransferase</keyword>
<organism evidence="13 14">
    <name type="scientific">Heracleum sosnowskyi</name>
    <dbReference type="NCBI Taxonomy" id="360622"/>
    <lineage>
        <taxon>Eukaryota</taxon>
        <taxon>Viridiplantae</taxon>
        <taxon>Streptophyta</taxon>
        <taxon>Embryophyta</taxon>
        <taxon>Tracheophyta</taxon>
        <taxon>Spermatophyta</taxon>
        <taxon>Magnoliopsida</taxon>
        <taxon>eudicotyledons</taxon>
        <taxon>Gunneridae</taxon>
        <taxon>Pentapetalae</taxon>
        <taxon>asterids</taxon>
        <taxon>campanulids</taxon>
        <taxon>Apiales</taxon>
        <taxon>Apiaceae</taxon>
        <taxon>Apioideae</taxon>
        <taxon>apioid superclade</taxon>
        <taxon>Tordylieae</taxon>
        <taxon>Tordyliinae</taxon>
        <taxon>Heracleum</taxon>
    </lineage>
</organism>
<dbReference type="PROSITE" id="PS51015">
    <property type="entry name" value="YDG"/>
    <property type="match status" value="1"/>
</dbReference>
<dbReference type="InterPro" id="IPR003105">
    <property type="entry name" value="SRA_YDG"/>
</dbReference>
<dbReference type="GO" id="GO:0003690">
    <property type="term" value="F:double-stranded DNA binding"/>
    <property type="evidence" value="ECO:0007669"/>
    <property type="project" value="TreeGrafter"/>
</dbReference>
<dbReference type="Gene3D" id="2.170.270.10">
    <property type="entry name" value="SET domain"/>
    <property type="match status" value="1"/>
</dbReference>
<dbReference type="PROSITE" id="PS50867">
    <property type="entry name" value="PRE_SET"/>
    <property type="match status" value="1"/>
</dbReference>
<evidence type="ECO:0000256" key="1">
    <source>
        <dbReference type="ARBA" id="ARBA00004286"/>
    </source>
</evidence>
<evidence type="ECO:0000256" key="7">
    <source>
        <dbReference type="ARBA" id="ARBA00023242"/>
    </source>
</evidence>
<dbReference type="PROSITE" id="PS51575">
    <property type="entry name" value="SAM_MT43_SUVAR39_2"/>
    <property type="match status" value="1"/>
</dbReference>
<evidence type="ECO:0000256" key="5">
    <source>
        <dbReference type="ARBA" id="ARBA00022691"/>
    </source>
</evidence>
<evidence type="ECO:0000259" key="11">
    <source>
        <dbReference type="PROSITE" id="PS50868"/>
    </source>
</evidence>
<dbReference type="InterPro" id="IPR003616">
    <property type="entry name" value="Post-SET_dom"/>
</dbReference>
<dbReference type="Gene3D" id="2.30.280.10">
    <property type="entry name" value="SRA-YDG"/>
    <property type="match status" value="1"/>
</dbReference>
<dbReference type="AlphaFoldDB" id="A0AAD8HLT3"/>
<dbReference type="PANTHER" id="PTHR45660:SF46">
    <property type="entry name" value="HISTONE-LYSINE N-METHYLTRANSFERASE, H3 LYSINE-9 SPECIFIC SUVH6"/>
    <property type="match status" value="1"/>
</dbReference>